<dbReference type="eggNOG" id="COG1875">
    <property type="taxonomic scope" value="Bacteria"/>
</dbReference>
<evidence type="ECO:0000313" key="4">
    <source>
        <dbReference type="EMBL" id="GAF10923.1"/>
    </source>
</evidence>
<sequence length="147" mass="16264">MMVRNPIGSGKEIGFLKGTKDEKTECFFKPFIQHLDGGEQEAWALEQRGVLLREIPYFMKGLSIDETLVLCDEAEDLDAKLIKLIGTRLGDDSAVVFSGDYNQAENEYLNNNGLLLAIEKLKGNPLVGVVILDEDVRSAASKVFAEL</sequence>
<dbReference type="PANTHER" id="PTHR30473:SF2">
    <property type="entry name" value="PIN DOMAIN-CONTAINING PROTEIN"/>
    <property type="match status" value="1"/>
</dbReference>
<keyword evidence="1" id="KW-0547">Nucleotide-binding</keyword>
<dbReference type="GO" id="GO:0005829">
    <property type="term" value="C:cytosol"/>
    <property type="evidence" value="ECO:0007669"/>
    <property type="project" value="TreeGrafter"/>
</dbReference>
<dbReference type="InterPro" id="IPR003714">
    <property type="entry name" value="PhoH"/>
</dbReference>
<dbReference type="GO" id="GO:0005524">
    <property type="term" value="F:ATP binding"/>
    <property type="evidence" value="ECO:0007669"/>
    <property type="project" value="UniProtKB-KW"/>
</dbReference>
<keyword evidence="2" id="KW-0067">ATP-binding</keyword>
<dbReference type="STRING" id="1236976.JCM16418_5162"/>
<evidence type="ECO:0000313" key="5">
    <source>
        <dbReference type="Proteomes" id="UP000019364"/>
    </source>
</evidence>
<dbReference type="Pfam" id="PF02562">
    <property type="entry name" value="PhoH"/>
    <property type="match status" value="1"/>
</dbReference>
<keyword evidence="5" id="KW-1185">Reference proteome</keyword>
<reference evidence="4 5" key="1">
    <citation type="journal article" date="2014" name="Genome Announc.">
        <title>Draft Genome Sequence of Paenibacillus pini JCM 16418T, Isolated from the Rhizosphere of Pine Tree.</title>
        <authorList>
            <person name="Yuki M."/>
            <person name="Oshima K."/>
            <person name="Suda W."/>
            <person name="Oshida Y."/>
            <person name="Kitamura K."/>
            <person name="Iida Y."/>
            <person name="Hattori M."/>
            <person name="Ohkuma M."/>
        </authorList>
    </citation>
    <scope>NUCLEOTIDE SEQUENCE [LARGE SCALE GENOMIC DNA]</scope>
    <source>
        <strain evidence="4 5">JCM 16418</strain>
    </source>
</reference>
<comment type="caution">
    <text evidence="4">The sequence shown here is derived from an EMBL/GenBank/DDBJ whole genome shotgun (WGS) entry which is preliminary data.</text>
</comment>
<dbReference type="Proteomes" id="UP000019364">
    <property type="component" value="Unassembled WGS sequence"/>
</dbReference>
<dbReference type="PANTHER" id="PTHR30473">
    <property type="entry name" value="PROTEIN PHOH"/>
    <property type="match status" value="1"/>
</dbReference>
<evidence type="ECO:0000256" key="2">
    <source>
        <dbReference type="ARBA" id="ARBA00022840"/>
    </source>
</evidence>
<dbReference type="InterPro" id="IPR027417">
    <property type="entry name" value="P-loop_NTPase"/>
</dbReference>
<dbReference type="Gene3D" id="3.40.50.300">
    <property type="entry name" value="P-loop containing nucleotide triphosphate hydrolases"/>
    <property type="match status" value="1"/>
</dbReference>
<dbReference type="InterPro" id="IPR051451">
    <property type="entry name" value="PhoH2-like"/>
</dbReference>
<feature type="domain" description="PhoH-like protein" evidence="3">
    <location>
        <begin position="2"/>
        <end position="140"/>
    </location>
</feature>
<name>W7YUM3_9BACL</name>
<evidence type="ECO:0000259" key="3">
    <source>
        <dbReference type="Pfam" id="PF02562"/>
    </source>
</evidence>
<dbReference type="EMBL" id="BAVZ01000054">
    <property type="protein sequence ID" value="GAF10923.1"/>
    <property type="molecule type" value="Genomic_DNA"/>
</dbReference>
<protein>
    <submittedName>
        <fullName evidence="4">PhoH family protein</fullName>
    </submittedName>
</protein>
<accession>W7YUM3</accession>
<proteinExistence type="predicted"/>
<dbReference type="AlphaFoldDB" id="W7YUM3"/>
<organism evidence="4 5">
    <name type="scientific">Paenibacillus pini JCM 16418</name>
    <dbReference type="NCBI Taxonomy" id="1236976"/>
    <lineage>
        <taxon>Bacteria</taxon>
        <taxon>Bacillati</taxon>
        <taxon>Bacillota</taxon>
        <taxon>Bacilli</taxon>
        <taxon>Bacillales</taxon>
        <taxon>Paenibacillaceae</taxon>
        <taxon>Paenibacillus</taxon>
    </lineage>
</organism>
<gene>
    <name evidence="4" type="ORF">JCM16418_5162</name>
</gene>
<evidence type="ECO:0000256" key="1">
    <source>
        <dbReference type="ARBA" id="ARBA00022741"/>
    </source>
</evidence>